<proteinExistence type="inferred from homology"/>
<keyword evidence="3" id="KW-0418">Kinase</keyword>
<comment type="similarity">
    <text evidence="1">Belongs to the FGGY kinase family.</text>
</comment>
<dbReference type="EMBL" id="DVGK01000089">
    <property type="protein sequence ID" value="HIR13834.1"/>
    <property type="molecule type" value="Genomic_DNA"/>
</dbReference>
<evidence type="ECO:0000313" key="6">
    <source>
        <dbReference type="EMBL" id="HIR13834.1"/>
    </source>
</evidence>
<feature type="domain" description="Carbohydrate kinase FGGY C-terminal" evidence="5">
    <location>
        <begin position="254"/>
        <end position="439"/>
    </location>
</feature>
<dbReference type="InterPro" id="IPR018485">
    <property type="entry name" value="FGGY_C"/>
</dbReference>
<comment type="caution">
    <text evidence="6">The sequence shown here is derived from an EMBL/GenBank/DDBJ whole genome shotgun (WGS) entry which is preliminary data.</text>
</comment>
<evidence type="ECO:0000259" key="5">
    <source>
        <dbReference type="Pfam" id="PF02782"/>
    </source>
</evidence>
<dbReference type="PANTHER" id="PTHR43095">
    <property type="entry name" value="SUGAR KINASE"/>
    <property type="match status" value="1"/>
</dbReference>
<dbReference type="GO" id="GO:0016301">
    <property type="term" value="F:kinase activity"/>
    <property type="evidence" value="ECO:0007669"/>
    <property type="project" value="UniProtKB-KW"/>
</dbReference>
<dbReference type="InterPro" id="IPR043129">
    <property type="entry name" value="ATPase_NBD"/>
</dbReference>
<dbReference type="SUPFAM" id="SSF53067">
    <property type="entry name" value="Actin-like ATPase domain"/>
    <property type="match status" value="2"/>
</dbReference>
<dbReference type="Pfam" id="PF00370">
    <property type="entry name" value="FGGY_N"/>
    <property type="match status" value="1"/>
</dbReference>
<accession>A0A9D1AD76</accession>
<organism evidence="6 7">
    <name type="scientific">Candidatus Choladousia intestinavium</name>
    <dbReference type="NCBI Taxonomy" id="2840727"/>
    <lineage>
        <taxon>Bacteria</taxon>
        <taxon>Bacillati</taxon>
        <taxon>Bacillota</taxon>
        <taxon>Clostridia</taxon>
        <taxon>Lachnospirales</taxon>
        <taxon>Lachnospiraceae</taxon>
        <taxon>Lachnospiraceae incertae sedis</taxon>
        <taxon>Candidatus Choladousia</taxon>
    </lineage>
</organism>
<evidence type="ECO:0000256" key="2">
    <source>
        <dbReference type="ARBA" id="ARBA00022679"/>
    </source>
</evidence>
<evidence type="ECO:0000256" key="3">
    <source>
        <dbReference type="ARBA" id="ARBA00022777"/>
    </source>
</evidence>
<dbReference type="PANTHER" id="PTHR43095:SF3">
    <property type="entry name" value="L-XYLULOSE_3-KETO-L-GULONATE KINASE"/>
    <property type="match status" value="1"/>
</dbReference>
<dbReference type="GO" id="GO:0005975">
    <property type="term" value="P:carbohydrate metabolic process"/>
    <property type="evidence" value="ECO:0007669"/>
    <property type="project" value="InterPro"/>
</dbReference>
<gene>
    <name evidence="6" type="ORF">IAB31_07920</name>
</gene>
<dbReference type="PIRSF" id="PIRSF000538">
    <property type="entry name" value="GlpK"/>
    <property type="match status" value="1"/>
</dbReference>
<dbReference type="InterPro" id="IPR018484">
    <property type="entry name" value="FGGY_N"/>
</dbReference>
<dbReference type="Gene3D" id="3.30.420.40">
    <property type="match status" value="2"/>
</dbReference>
<dbReference type="Proteomes" id="UP000886757">
    <property type="component" value="Unassembled WGS sequence"/>
</dbReference>
<sequence length="491" mass="55232">MNILIIDIGTSSMRGILFNEGGQKLCSCQVKYQPEKRENGWIEQKASDWIRSLLEITRSISSQASDLNFSIDAVAVTSQRSSILPVDREGVPLMDTIMWQDQRNKEICGRLEQYNDLVAERSGAKVNTVFSGSRMAWIKEECPEIYKMVHKFVNIPEYVMHEMTGNYYTDYTYGSRSNLMNLREKRWDPELLKLFGIPERQLCTLLEPGSVTGRVTLSFAERSGLPEGIPVISAGGDQQCAAVGQGAYKQGNISIVAGTGGFLITTVDQAPEGFSKDMICNSSSVKGKYIIEANVLTCSAAFDWFCAGFYDWKDGKVNYDKINEELAKLDGKADDLIALPYFQGRSTPKWNPEAKAGFFNMTLASTRDRMLKALLESIFMEIKNNMNEFEKYTEIDRAYISGGMTNSSVLNQLQADVYGIPLCRLEDGESASLGALMISLCSLGVYSGLEEAFEAVRGKEKKEDFYPRKELYDRYEEKRQKMNGLYEKLYG</sequence>
<protein>
    <recommendedName>
        <fullName evidence="8">Glycerol kinase</fullName>
    </recommendedName>
</protein>
<dbReference type="Pfam" id="PF02782">
    <property type="entry name" value="FGGY_C"/>
    <property type="match status" value="1"/>
</dbReference>
<evidence type="ECO:0008006" key="8">
    <source>
        <dbReference type="Google" id="ProtNLM"/>
    </source>
</evidence>
<dbReference type="AlphaFoldDB" id="A0A9D1AD76"/>
<evidence type="ECO:0000259" key="4">
    <source>
        <dbReference type="Pfam" id="PF00370"/>
    </source>
</evidence>
<evidence type="ECO:0000313" key="7">
    <source>
        <dbReference type="Proteomes" id="UP000886757"/>
    </source>
</evidence>
<reference evidence="6" key="2">
    <citation type="journal article" date="2021" name="PeerJ">
        <title>Extensive microbial diversity within the chicken gut microbiome revealed by metagenomics and culture.</title>
        <authorList>
            <person name="Gilroy R."/>
            <person name="Ravi A."/>
            <person name="Getino M."/>
            <person name="Pursley I."/>
            <person name="Horton D.L."/>
            <person name="Alikhan N.F."/>
            <person name="Baker D."/>
            <person name="Gharbi K."/>
            <person name="Hall N."/>
            <person name="Watson M."/>
            <person name="Adriaenssens E.M."/>
            <person name="Foster-Nyarko E."/>
            <person name="Jarju S."/>
            <person name="Secka A."/>
            <person name="Antonio M."/>
            <person name="Oren A."/>
            <person name="Chaudhuri R.R."/>
            <person name="La Ragione R."/>
            <person name="Hildebrand F."/>
            <person name="Pallen M.J."/>
        </authorList>
    </citation>
    <scope>NUCLEOTIDE SEQUENCE</scope>
    <source>
        <strain evidence="6">ChiSjej4B22-8148</strain>
    </source>
</reference>
<name>A0A9D1AD76_9FIRM</name>
<evidence type="ECO:0000256" key="1">
    <source>
        <dbReference type="ARBA" id="ARBA00009156"/>
    </source>
</evidence>
<reference evidence="6" key="1">
    <citation type="submission" date="2020-10" db="EMBL/GenBank/DDBJ databases">
        <authorList>
            <person name="Gilroy R."/>
        </authorList>
    </citation>
    <scope>NUCLEOTIDE SEQUENCE</scope>
    <source>
        <strain evidence="6">ChiSjej4B22-8148</strain>
    </source>
</reference>
<dbReference type="CDD" id="cd07779">
    <property type="entry name" value="ASKHA_NBD_FGGY_YgcE-like"/>
    <property type="match status" value="1"/>
</dbReference>
<dbReference type="InterPro" id="IPR000577">
    <property type="entry name" value="Carb_kinase_FGGY"/>
</dbReference>
<feature type="domain" description="Carbohydrate kinase FGGY N-terminal" evidence="4">
    <location>
        <begin position="3"/>
        <end position="244"/>
    </location>
</feature>
<keyword evidence="2" id="KW-0808">Transferase</keyword>
<dbReference type="InterPro" id="IPR050406">
    <property type="entry name" value="FGGY_Carb_Kinase"/>
</dbReference>